<feature type="signal peptide" evidence="2">
    <location>
        <begin position="1"/>
        <end position="24"/>
    </location>
</feature>
<organism evidence="4 5">
    <name type="scientific">Mycobacterium dioxanotrophicus</name>
    <dbReference type="NCBI Taxonomy" id="482462"/>
    <lineage>
        <taxon>Bacteria</taxon>
        <taxon>Bacillati</taxon>
        <taxon>Actinomycetota</taxon>
        <taxon>Actinomycetes</taxon>
        <taxon>Mycobacteriales</taxon>
        <taxon>Mycobacteriaceae</taxon>
        <taxon>Mycobacterium</taxon>
    </lineage>
</organism>
<dbReference type="InterPro" id="IPR043724">
    <property type="entry name" value="DUF5666"/>
</dbReference>
<evidence type="ECO:0000313" key="5">
    <source>
        <dbReference type="Proteomes" id="UP000195331"/>
    </source>
</evidence>
<dbReference type="EMBL" id="CP020809">
    <property type="protein sequence ID" value="ART68084.1"/>
    <property type="molecule type" value="Genomic_DNA"/>
</dbReference>
<dbReference type="OrthoDB" id="4762103at2"/>
<sequence>MVITSRPSRYAVVALAGFAALSLAACGSSTTSSAPSSTTSGSTAPSAAAGPTPGPGGHNGKDRVDGLVSAVSGGTVNVTGRQGPATVNITGSTHIAQLSSAQLTDITPGECIQVHPTKDSGGAPAVTAAAVLVGQRAGNQCGPKGGNQQHGVAGTVTSVNGNSIVVTAADNSTATVTVTANTRYEKRSDANASAITTGVCLAAHGTKDSSGVLQATGATVRPATNGNCGGGRPQH</sequence>
<keyword evidence="5" id="KW-1185">Reference proteome</keyword>
<proteinExistence type="predicted"/>
<evidence type="ECO:0000313" key="4">
    <source>
        <dbReference type="EMBL" id="ART68084.1"/>
    </source>
</evidence>
<reference evidence="4 5" key="1">
    <citation type="submission" date="2017-04" db="EMBL/GenBank/DDBJ databases">
        <title>Whole Genome Sequence of 1,4-Dioxane Degrading Bacterium Mycobacterium dioxanotrophicus PH-06.</title>
        <authorList>
            <person name="He Y."/>
        </authorList>
    </citation>
    <scope>NUCLEOTIDE SEQUENCE [LARGE SCALE GENOMIC DNA]</scope>
    <source>
        <strain evidence="4 5">PH-06</strain>
    </source>
</reference>
<accession>A0A1Y0BYY1</accession>
<feature type="chain" id="PRO_5038728091" description="DUF5666 domain-containing protein" evidence="2">
    <location>
        <begin position="25"/>
        <end position="235"/>
    </location>
</feature>
<dbReference type="AlphaFoldDB" id="A0A1Y0BYY1"/>
<evidence type="ECO:0000259" key="3">
    <source>
        <dbReference type="Pfam" id="PF18914"/>
    </source>
</evidence>
<dbReference type="Proteomes" id="UP000195331">
    <property type="component" value="Chromosome"/>
</dbReference>
<evidence type="ECO:0000256" key="1">
    <source>
        <dbReference type="SAM" id="MobiDB-lite"/>
    </source>
</evidence>
<dbReference type="Pfam" id="PF18914">
    <property type="entry name" value="DUF5666"/>
    <property type="match status" value="2"/>
</dbReference>
<name>A0A1Y0BYY1_9MYCO</name>
<dbReference type="RefSeq" id="WP_087073985.1">
    <property type="nucleotide sequence ID" value="NZ_CP020809.1"/>
</dbReference>
<feature type="domain" description="DUF5666" evidence="3">
    <location>
        <begin position="66"/>
        <end position="122"/>
    </location>
</feature>
<dbReference type="PROSITE" id="PS51257">
    <property type="entry name" value="PROKAR_LIPOPROTEIN"/>
    <property type="match status" value="1"/>
</dbReference>
<gene>
    <name evidence="4" type="ORF">BTO20_05320</name>
</gene>
<protein>
    <recommendedName>
        <fullName evidence="3">DUF5666 domain-containing protein</fullName>
    </recommendedName>
</protein>
<dbReference type="KEGG" id="mdx:BTO20_05320"/>
<feature type="domain" description="DUF5666" evidence="3">
    <location>
        <begin position="154"/>
        <end position="216"/>
    </location>
</feature>
<feature type="compositionally biased region" description="Low complexity" evidence="1">
    <location>
        <begin position="29"/>
        <end position="51"/>
    </location>
</feature>
<feature type="region of interest" description="Disordered" evidence="1">
    <location>
        <begin position="29"/>
        <end position="66"/>
    </location>
</feature>
<keyword evidence="2" id="KW-0732">Signal</keyword>
<evidence type="ECO:0000256" key="2">
    <source>
        <dbReference type="SAM" id="SignalP"/>
    </source>
</evidence>